<protein>
    <recommendedName>
        <fullName evidence="4">Transposase</fullName>
    </recommendedName>
</protein>
<feature type="region of interest" description="Disordered" evidence="1">
    <location>
        <begin position="286"/>
        <end position="305"/>
    </location>
</feature>
<dbReference type="eggNOG" id="COG2801">
    <property type="taxonomic scope" value="Bacteria"/>
</dbReference>
<evidence type="ECO:0000313" key="3">
    <source>
        <dbReference type="Proteomes" id="UP000019678"/>
    </source>
</evidence>
<dbReference type="InterPro" id="IPR005063">
    <property type="entry name" value="Transposase_27"/>
</dbReference>
<comment type="caution">
    <text evidence="2">The sequence shown here is derived from an EMBL/GenBank/DDBJ whole genome shotgun (WGS) entry which is preliminary data.</text>
</comment>
<gene>
    <name evidence="2" type="ORF">CAP_0735</name>
</gene>
<evidence type="ECO:0000313" key="2">
    <source>
        <dbReference type="EMBL" id="EYF07256.1"/>
    </source>
</evidence>
<dbReference type="GO" id="GO:0004803">
    <property type="term" value="F:transposase activity"/>
    <property type="evidence" value="ECO:0007669"/>
    <property type="project" value="InterPro"/>
</dbReference>
<dbReference type="Proteomes" id="UP000019678">
    <property type="component" value="Unassembled WGS sequence"/>
</dbReference>
<proteinExistence type="predicted"/>
<evidence type="ECO:0008006" key="4">
    <source>
        <dbReference type="Google" id="ProtNLM"/>
    </source>
</evidence>
<sequence length="305" mass="34478">MLNALVNGNSLRDTERLNEVHRDTIMRFALRIGEGCQRLHDRLVRDLACALVDFDEQHSWCGKKQKRIDPEKDDESTVGEQWTWASLDRTSKLIIAWHVGKRDAANADRIVADTRARLVVMPQITTDGCPLYEKPILYYFGYSVPYAQMIKRFGNSGGKPGTDAEKYGVPKGVDFIQKRAVFGSPDLAKATTYAIERSNLTNRQWNSRLARRTLCFSKKLENHKAAIALQYVYRNLCVISRNMRITPAMAAGVTDHVWTLSELMVTALAEPEGEKPRISELFIPKPPGTSRELPNGRGWLRSVTG</sequence>
<dbReference type="GO" id="GO:0006313">
    <property type="term" value="P:DNA transposition"/>
    <property type="evidence" value="ECO:0007669"/>
    <property type="project" value="InterPro"/>
</dbReference>
<dbReference type="GO" id="GO:0003677">
    <property type="term" value="F:DNA binding"/>
    <property type="evidence" value="ECO:0007669"/>
    <property type="project" value="InterPro"/>
</dbReference>
<reference evidence="2 3" key="1">
    <citation type="submission" date="2013-05" db="EMBL/GenBank/DDBJ databases">
        <title>Genome assembly of Chondromyces apiculatus DSM 436.</title>
        <authorList>
            <person name="Sharma G."/>
            <person name="Khatri I."/>
            <person name="Kaur C."/>
            <person name="Mayilraj S."/>
            <person name="Subramanian S."/>
        </authorList>
    </citation>
    <scope>NUCLEOTIDE SEQUENCE [LARGE SCALE GENOMIC DNA]</scope>
    <source>
        <strain evidence="2 3">DSM 436</strain>
    </source>
</reference>
<dbReference type="STRING" id="1192034.CAP_0735"/>
<dbReference type="Pfam" id="PF03400">
    <property type="entry name" value="DDE_Tnp_IS1"/>
    <property type="match status" value="1"/>
</dbReference>
<dbReference type="AlphaFoldDB" id="A0A017TF67"/>
<evidence type="ECO:0000256" key="1">
    <source>
        <dbReference type="SAM" id="MobiDB-lite"/>
    </source>
</evidence>
<keyword evidence="3" id="KW-1185">Reference proteome</keyword>
<organism evidence="2 3">
    <name type="scientific">Chondromyces apiculatus DSM 436</name>
    <dbReference type="NCBI Taxonomy" id="1192034"/>
    <lineage>
        <taxon>Bacteria</taxon>
        <taxon>Pseudomonadati</taxon>
        <taxon>Myxococcota</taxon>
        <taxon>Polyangia</taxon>
        <taxon>Polyangiales</taxon>
        <taxon>Polyangiaceae</taxon>
        <taxon>Chondromyces</taxon>
    </lineage>
</organism>
<accession>A0A017TF67</accession>
<name>A0A017TF67_9BACT</name>
<dbReference type="EMBL" id="ASRX01000011">
    <property type="protein sequence ID" value="EYF07256.1"/>
    <property type="molecule type" value="Genomic_DNA"/>
</dbReference>